<proteinExistence type="predicted"/>
<evidence type="ECO:0000313" key="1">
    <source>
        <dbReference type="EMBL" id="CUM59151.1"/>
    </source>
</evidence>
<dbReference type="EMBL" id="LO018304">
    <property type="protein sequence ID" value="CUM59151.1"/>
    <property type="molecule type" value="Genomic_DNA"/>
</dbReference>
<reference evidence="1" key="1">
    <citation type="submission" date="2015-09" db="EMBL/GenBank/DDBJ databases">
        <authorList>
            <person name="Jackson K.R."/>
            <person name="Lunt B.L."/>
            <person name="Fisher J.N.B."/>
            <person name="Gardner A.V."/>
            <person name="Bailey M.E."/>
            <person name="Deus L.M."/>
            <person name="Earl A.S."/>
            <person name="Gibby P.D."/>
            <person name="Hartmann K.A."/>
            <person name="Liu J.E."/>
            <person name="Manci A.M."/>
            <person name="Nielsen D.A."/>
            <person name="Solomon M.B."/>
            <person name="Breakwell D.P."/>
            <person name="Burnett S.H."/>
            <person name="Grose J.H."/>
        </authorList>
    </citation>
    <scope>NUCLEOTIDE SEQUENCE</scope>
    <source>
        <strain evidence="1">7805</strain>
    </source>
</reference>
<organism evidence="1">
    <name type="scientific">Planktothrix agardhii</name>
    <name type="common">Oscillatoria agardhii</name>
    <dbReference type="NCBI Taxonomy" id="1160"/>
    <lineage>
        <taxon>Bacteria</taxon>
        <taxon>Bacillati</taxon>
        <taxon>Cyanobacteriota</taxon>
        <taxon>Cyanophyceae</taxon>
        <taxon>Oscillatoriophycideae</taxon>
        <taxon>Oscillatoriales</taxon>
        <taxon>Microcoleaceae</taxon>
        <taxon>Planktothrix</taxon>
    </lineage>
</organism>
<dbReference type="RefSeq" id="WP_254034711.1">
    <property type="nucleotide sequence ID" value="NZ_LR882950.1"/>
</dbReference>
<protein>
    <submittedName>
        <fullName evidence="1">Uncharacterized protein</fullName>
    </submittedName>
</protein>
<dbReference type="AlphaFoldDB" id="A0A1J1JDS0"/>
<name>A0A1J1JDS0_PLAAG</name>
<sequence>MSKPITQLVDELPTGGVTVMVLRGLDFVIPGQWNNLVGFENTVKTITGEDDPAYIQQVSERALWLYNDKKQEQDYQRALWLYQTIDSTGTALGAAALANKIGESVNFLGFLNQLTPKPNKAQAIDLSLKLVTELVGFCLINGIPGDSIGDFLAALGDYGGESLMRMTALVCLDGLIPLGPDFISSALSTIGNLTPKELEQNEGFKRINDVIPGKDSESKLNFVQESFGSVKGWMGDFVSQHDLTPEKVVKNLQGFVDITNDKLDYVAAFLDMTTNYYTHTGTQTLARRLIERAAAEI</sequence>
<accession>A0A1J1JDS0</accession>
<gene>
    <name evidence="1" type="ORF">PLAM_1184</name>
</gene>